<accession>A0A1V4SJP1</accession>
<feature type="transmembrane region" description="Helical" evidence="1">
    <location>
        <begin position="7"/>
        <end position="28"/>
    </location>
</feature>
<dbReference type="OrthoDB" id="9909492at2"/>
<keyword evidence="1" id="KW-0472">Membrane</keyword>
<proteinExistence type="predicted"/>
<evidence type="ECO:0000313" key="3">
    <source>
        <dbReference type="Proteomes" id="UP000191554"/>
    </source>
</evidence>
<dbReference type="AlphaFoldDB" id="A0A1V4SJP1"/>
<evidence type="ECO:0000256" key="1">
    <source>
        <dbReference type="SAM" id="Phobius"/>
    </source>
</evidence>
<sequence length="154" mass="18170">MLQQKKYIFIVISIIVLLCVVLVIYFTLQSRPRNVIEDKLKIRLPSTSSTVNYHYNNDGGYFKAKILIEEKTLIDLKSQLDVRFFGQTMSKSDIAQIPNFKGTCQWWDLNIEDIDVGYMNFIDEKKLFGGIYPHQVWAFITKEKDGRYYLYISY</sequence>
<name>A0A1V4SJP1_RUMHU</name>
<keyword evidence="3" id="KW-1185">Reference proteome</keyword>
<evidence type="ECO:0000313" key="2">
    <source>
        <dbReference type="EMBL" id="OPX44080.1"/>
    </source>
</evidence>
<dbReference type="Proteomes" id="UP000191554">
    <property type="component" value="Unassembled WGS sequence"/>
</dbReference>
<keyword evidence="1" id="KW-0812">Transmembrane</keyword>
<reference evidence="2 3" key="1">
    <citation type="submission" date="2017-03" db="EMBL/GenBank/DDBJ databases">
        <title>Genome sequence of Clostridium hungatei DSM 14427.</title>
        <authorList>
            <person name="Poehlein A."/>
            <person name="Daniel R."/>
        </authorList>
    </citation>
    <scope>NUCLEOTIDE SEQUENCE [LARGE SCALE GENOMIC DNA]</scope>
    <source>
        <strain evidence="2 3">DSM 14427</strain>
    </source>
</reference>
<gene>
    <name evidence="2" type="ORF">CLHUN_21050</name>
</gene>
<organism evidence="2 3">
    <name type="scientific">Ruminiclostridium hungatei</name>
    <name type="common">Clostridium hungatei</name>
    <dbReference type="NCBI Taxonomy" id="48256"/>
    <lineage>
        <taxon>Bacteria</taxon>
        <taxon>Bacillati</taxon>
        <taxon>Bacillota</taxon>
        <taxon>Clostridia</taxon>
        <taxon>Eubacteriales</taxon>
        <taxon>Oscillospiraceae</taxon>
        <taxon>Ruminiclostridium</taxon>
    </lineage>
</organism>
<keyword evidence="1" id="KW-1133">Transmembrane helix</keyword>
<protein>
    <submittedName>
        <fullName evidence="2">Uncharacterized protein</fullName>
    </submittedName>
</protein>
<dbReference type="RefSeq" id="WP_080064538.1">
    <property type="nucleotide sequence ID" value="NZ_MZGX01000012.1"/>
</dbReference>
<dbReference type="EMBL" id="MZGX01000012">
    <property type="protein sequence ID" value="OPX44080.1"/>
    <property type="molecule type" value="Genomic_DNA"/>
</dbReference>
<comment type="caution">
    <text evidence="2">The sequence shown here is derived from an EMBL/GenBank/DDBJ whole genome shotgun (WGS) entry which is preliminary data.</text>
</comment>